<proteinExistence type="predicted"/>
<reference evidence="2" key="1">
    <citation type="journal article" date="2014" name="Front. Microbiol.">
        <title>High frequency of phylogenetically diverse reductive dehalogenase-homologous genes in deep subseafloor sedimentary metagenomes.</title>
        <authorList>
            <person name="Kawai M."/>
            <person name="Futagami T."/>
            <person name="Toyoda A."/>
            <person name="Takaki Y."/>
            <person name="Nishi S."/>
            <person name="Hori S."/>
            <person name="Arai W."/>
            <person name="Tsubouchi T."/>
            <person name="Morono Y."/>
            <person name="Uchiyama I."/>
            <person name="Ito T."/>
            <person name="Fujiyama A."/>
            <person name="Inagaki F."/>
            <person name="Takami H."/>
        </authorList>
    </citation>
    <scope>NUCLEOTIDE SEQUENCE</scope>
    <source>
        <strain evidence="2">Expedition CK06-06</strain>
    </source>
</reference>
<protein>
    <recommendedName>
        <fullName evidence="3">Resolvase HTH domain-containing protein</fullName>
    </recommendedName>
</protein>
<accession>X0W9F9</accession>
<name>X0W9F9_9ZZZZ</name>
<comment type="caution">
    <text evidence="2">The sequence shown here is derived from an EMBL/GenBank/DDBJ whole genome shotgun (WGS) entry which is preliminary data.</text>
</comment>
<evidence type="ECO:0008006" key="3">
    <source>
        <dbReference type="Google" id="ProtNLM"/>
    </source>
</evidence>
<organism evidence="2">
    <name type="scientific">marine sediment metagenome</name>
    <dbReference type="NCBI Taxonomy" id="412755"/>
    <lineage>
        <taxon>unclassified sequences</taxon>
        <taxon>metagenomes</taxon>
        <taxon>ecological metagenomes</taxon>
    </lineage>
</organism>
<evidence type="ECO:0000256" key="1">
    <source>
        <dbReference type="SAM" id="MobiDB-lite"/>
    </source>
</evidence>
<dbReference type="EMBL" id="BARS01025880">
    <property type="protein sequence ID" value="GAG09276.1"/>
    <property type="molecule type" value="Genomic_DNA"/>
</dbReference>
<gene>
    <name evidence="2" type="ORF">S01H1_40849</name>
</gene>
<sequence length="73" mass="8154">SEGSAEAPPEEEGRLSNPIQRRLCPNDVDDLIAAYCTGAPINELADRYGLHRTTVAAHLDRHQIPRHHEQSAW</sequence>
<dbReference type="AlphaFoldDB" id="X0W9F9"/>
<feature type="region of interest" description="Disordered" evidence="1">
    <location>
        <begin position="1"/>
        <end position="21"/>
    </location>
</feature>
<dbReference type="Gene3D" id="1.10.10.60">
    <property type="entry name" value="Homeodomain-like"/>
    <property type="match status" value="1"/>
</dbReference>
<evidence type="ECO:0000313" key="2">
    <source>
        <dbReference type="EMBL" id="GAG09276.1"/>
    </source>
</evidence>
<feature type="non-terminal residue" evidence="2">
    <location>
        <position position="1"/>
    </location>
</feature>